<feature type="region of interest" description="Disordered" evidence="1">
    <location>
        <begin position="1"/>
        <end position="28"/>
    </location>
</feature>
<organism evidence="2 3">
    <name type="scientific">Rhizobium favelukesii</name>
    <dbReference type="NCBI Taxonomy" id="348824"/>
    <lineage>
        <taxon>Bacteria</taxon>
        <taxon>Pseudomonadati</taxon>
        <taxon>Pseudomonadota</taxon>
        <taxon>Alphaproteobacteria</taxon>
        <taxon>Hyphomicrobiales</taxon>
        <taxon>Rhizobiaceae</taxon>
        <taxon>Rhizobium/Agrobacterium group</taxon>
        <taxon>Rhizobium</taxon>
    </lineage>
</organism>
<evidence type="ECO:0000313" key="3">
    <source>
        <dbReference type="Proteomes" id="UP000019443"/>
    </source>
</evidence>
<dbReference type="PATRIC" id="fig|348824.6.peg.2183"/>
<reference evidence="2" key="1">
    <citation type="submission" date="2013-11" db="EMBL/GenBank/DDBJ databases">
        <title>Draft genome sequence of the broad-host-range Rhizobium sp. LPU83 strain, a member of the low-genetic diversity Oregon-like Rhizobium sp. group.</title>
        <authorList>
            <person name="Wibberg D."/>
            <person name="Puehler A."/>
            <person name="Schlueter A."/>
        </authorList>
    </citation>
    <scope>NUCLEOTIDE SEQUENCE [LARGE SCALE GENOMIC DNA]</scope>
    <source>
        <strain evidence="2">LPU83</strain>
    </source>
</reference>
<evidence type="ECO:0000256" key="1">
    <source>
        <dbReference type="SAM" id="MobiDB-lite"/>
    </source>
</evidence>
<gene>
    <name evidence="2" type="ORF">LPU83_2025</name>
</gene>
<dbReference type="EMBL" id="HG916852">
    <property type="protein sequence ID" value="CDM57682.1"/>
    <property type="molecule type" value="Genomic_DNA"/>
</dbReference>
<dbReference type="KEGG" id="rhl:LPU83_2025"/>
<dbReference type="Proteomes" id="UP000019443">
    <property type="component" value="Chromosome"/>
</dbReference>
<accession>W6R8S7</accession>
<protein>
    <submittedName>
        <fullName evidence="2">Conserved protein</fullName>
    </submittedName>
</protein>
<dbReference type="RefSeq" id="WP_157997349.1">
    <property type="nucleotide sequence ID" value="NZ_HG916852.1"/>
</dbReference>
<name>W6R8S7_9HYPH</name>
<keyword evidence="3" id="KW-1185">Reference proteome</keyword>
<dbReference type="HOGENOM" id="CLU_577296_0_0_5"/>
<evidence type="ECO:0000313" key="2">
    <source>
        <dbReference type="EMBL" id="CDM57682.1"/>
    </source>
</evidence>
<proteinExistence type="predicted"/>
<dbReference type="AlphaFoldDB" id="W6R8S7"/>
<sequence length="458" mass="46613">MSELPPLPPGFVLQGSSGNGSPPTPPDGFVVAPPVDQSYTGQFLPFSVDAQGNKSFDSNAGILGFAKDILGSAKSAFMLPGDVYTGKEQVMGADGNVRPEVLGRSLEFAGTFSPSTPGLRTGTGIVPGEKQQLRQSVPNVPSADDLFAEAGRNFDAMRESGVDYASTAVKDAAQAAKARLEEQGFDAQVAGKTHSILDKLSNPPENSVASIKGLHSARKTFGKIAQNFTDPTDQAAATQAIRGLDEFIGSDNPASVVAGTASDAASALKAGNANYAAASRSDALTGVERAADLRAAASNSGTNTGNAIRQRIAAAILKPKEISGYSPEELVSLERIVTGTPAQNATRYVGNLLGGGGGLGQMLTAAAGAGAGGAAGGSAGAAIGAALPLGVGAASKAISNALTRGALRSADEAVRTRSPLYERMKADAPLEVVRQARTEALIRALLMGRPRQLDPNET</sequence>
<dbReference type="eggNOG" id="ENOG5030SP0">
    <property type="taxonomic scope" value="Bacteria"/>
</dbReference>